<protein>
    <submittedName>
        <fullName evidence="1">Uncharacterized protein</fullName>
    </submittedName>
</protein>
<dbReference type="EMBL" id="MT144569">
    <property type="protein sequence ID" value="QJA55121.1"/>
    <property type="molecule type" value="Genomic_DNA"/>
</dbReference>
<dbReference type="EMBL" id="MT143138">
    <property type="protein sequence ID" value="QJA93293.1"/>
    <property type="molecule type" value="Genomic_DNA"/>
</dbReference>
<sequence>MRNPERIPRFLVVVEKIWKQSPDLRFYQMIANCLPYNKDSYYMEDSELLARLIQTYGLEADDEN</sequence>
<dbReference type="AlphaFoldDB" id="A0A6H2A659"/>
<dbReference type="EMBL" id="MT141581">
    <property type="protein sequence ID" value="QJA68051.1"/>
    <property type="molecule type" value="Genomic_DNA"/>
</dbReference>
<evidence type="ECO:0000313" key="1">
    <source>
        <dbReference type="EMBL" id="QJA55121.1"/>
    </source>
</evidence>
<organism evidence="1">
    <name type="scientific">viral metagenome</name>
    <dbReference type="NCBI Taxonomy" id="1070528"/>
    <lineage>
        <taxon>unclassified sequences</taxon>
        <taxon>metagenomes</taxon>
        <taxon>organismal metagenomes</taxon>
    </lineage>
</organism>
<accession>A0A6H2A659</accession>
<proteinExistence type="predicted"/>
<evidence type="ECO:0000313" key="2">
    <source>
        <dbReference type="EMBL" id="QJA68051.1"/>
    </source>
</evidence>
<gene>
    <name evidence="2" type="ORF">MM415A09376_0006</name>
    <name evidence="3" type="ORF">MM415B04276_0004</name>
    <name evidence="1" type="ORF">TM448A06935_0006</name>
</gene>
<name>A0A6H2A659_9ZZZZ</name>
<reference evidence="1" key="1">
    <citation type="submission" date="2020-03" db="EMBL/GenBank/DDBJ databases">
        <title>The deep terrestrial virosphere.</title>
        <authorList>
            <person name="Holmfeldt K."/>
            <person name="Nilsson E."/>
            <person name="Simone D."/>
            <person name="Lopez-Fernandez M."/>
            <person name="Wu X."/>
            <person name="de Brujin I."/>
            <person name="Lundin D."/>
            <person name="Andersson A."/>
            <person name="Bertilsson S."/>
            <person name="Dopson M."/>
        </authorList>
    </citation>
    <scope>NUCLEOTIDE SEQUENCE</scope>
    <source>
        <strain evidence="2">MM415A09376</strain>
        <strain evidence="3">MM415B04276</strain>
        <strain evidence="1">TM448A06935</strain>
    </source>
</reference>
<evidence type="ECO:0000313" key="3">
    <source>
        <dbReference type="EMBL" id="QJA93293.1"/>
    </source>
</evidence>